<comment type="caution">
    <text evidence="3">The sequence shown here is derived from an EMBL/GenBank/DDBJ whole genome shotgun (WGS) entry which is preliminary data.</text>
</comment>
<sequence>MKTNNIDKNVKEKLANRVFQPSASAWERLSTQLDEQPKQKKKAWFFYIGYAASILALISVGIYLFSNDDKMVNPKQIIVDEIIDTTTIKNKIDEIFNEVPVEKAIVKNENTEEKQLNKKVKINKRVISKDQTPSKNAIAKNEILNQDALNEVKNLDETLLEQEKSIKKINNSSIKVNSEDLLYAVTHSESEVKKYYAKNDITREEVLKTIQIELKKSNLKVNPETILAEVESTISDDVFQNNFLKSLKRRVTDIASAIASRND</sequence>
<reference evidence="3 4" key="1">
    <citation type="submission" date="2019-05" db="EMBL/GenBank/DDBJ databases">
        <title>Polaribacter aestuariivivens sp. nov., isolated from a tidal flat.</title>
        <authorList>
            <person name="Yoon J.-H."/>
        </authorList>
    </citation>
    <scope>NUCLEOTIDE SEQUENCE [LARGE SCALE GENOMIC DNA]</scope>
    <source>
        <strain evidence="3 4">DBTF-3</strain>
    </source>
</reference>
<feature type="transmembrane region" description="Helical" evidence="2">
    <location>
        <begin position="44"/>
        <end position="65"/>
    </location>
</feature>
<proteinExistence type="predicted"/>
<feature type="coiled-coil region" evidence="1">
    <location>
        <begin position="138"/>
        <end position="172"/>
    </location>
</feature>
<keyword evidence="4" id="KW-1185">Reference proteome</keyword>
<dbReference type="RefSeq" id="WP_138535041.1">
    <property type="nucleotide sequence ID" value="NZ_VANR01000002.1"/>
</dbReference>
<protein>
    <submittedName>
        <fullName evidence="3">Uncharacterized protein</fullName>
    </submittedName>
</protein>
<dbReference type="EMBL" id="VANR01000002">
    <property type="protein sequence ID" value="TMM31313.1"/>
    <property type="molecule type" value="Genomic_DNA"/>
</dbReference>
<evidence type="ECO:0000313" key="4">
    <source>
        <dbReference type="Proteomes" id="UP000307140"/>
    </source>
</evidence>
<name>A0A5S3N7M6_9FLAO</name>
<evidence type="ECO:0000313" key="3">
    <source>
        <dbReference type="EMBL" id="TMM31313.1"/>
    </source>
</evidence>
<dbReference type="AlphaFoldDB" id="A0A5S3N7M6"/>
<accession>A0A5S3N7M6</accession>
<dbReference type="Proteomes" id="UP000307140">
    <property type="component" value="Unassembled WGS sequence"/>
</dbReference>
<evidence type="ECO:0000256" key="2">
    <source>
        <dbReference type="SAM" id="Phobius"/>
    </source>
</evidence>
<keyword evidence="2" id="KW-1133">Transmembrane helix</keyword>
<keyword evidence="2" id="KW-0472">Membrane</keyword>
<keyword evidence="2" id="KW-0812">Transmembrane</keyword>
<organism evidence="3 4">
    <name type="scientific">Polaribacter aestuariivivens</name>
    <dbReference type="NCBI Taxonomy" id="2304626"/>
    <lineage>
        <taxon>Bacteria</taxon>
        <taxon>Pseudomonadati</taxon>
        <taxon>Bacteroidota</taxon>
        <taxon>Flavobacteriia</taxon>
        <taxon>Flavobacteriales</taxon>
        <taxon>Flavobacteriaceae</taxon>
    </lineage>
</organism>
<evidence type="ECO:0000256" key="1">
    <source>
        <dbReference type="SAM" id="Coils"/>
    </source>
</evidence>
<dbReference type="OrthoDB" id="1247025at2"/>
<keyword evidence="1" id="KW-0175">Coiled coil</keyword>
<gene>
    <name evidence="3" type="ORF">FDT66_04920</name>
</gene>